<dbReference type="AlphaFoldDB" id="A0A9Q0MG85"/>
<feature type="transmembrane region" description="Helical" evidence="2">
    <location>
        <begin position="12"/>
        <end position="33"/>
    </location>
</feature>
<comment type="caution">
    <text evidence="3">The sequence shown here is derived from an EMBL/GenBank/DDBJ whole genome shotgun (WGS) entry which is preliminary data.</text>
</comment>
<keyword evidence="2" id="KW-1133">Transmembrane helix</keyword>
<reference evidence="3" key="1">
    <citation type="submission" date="2022-12" db="EMBL/GenBank/DDBJ databases">
        <title>Genome assemblies of Blomia tropicalis.</title>
        <authorList>
            <person name="Cui Y."/>
        </authorList>
    </citation>
    <scope>NUCLEOTIDE SEQUENCE</scope>
    <source>
        <tissue evidence="3">Adult mites</tissue>
    </source>
</reference>
<gene>
    <name evidence="3" type="ORF">RDWZM_002507</name>
</gene>
<evidence type="ECO:0000256" key="2">
    <source>
        <dbReference type="SAM" id="Phobius"/>
    </source>
</evidence>
<dbReference type="Proteomes" id="UP001142055">
    <property type="component" value="Chromosome 1"/>
</dbReference>
<dbReference type="EMBL" id="JAPWDV010000001">
    <property type="protein sequence ID" value="KAJ6223962.1"/>
    <property type="molecule type" value="Genomic_DNA"/>
</dbReference>
<evidence type="ECO:0000256" key="1">
    <source>
        <dbReference type="SAM" id="MobiDB-lite"/>
    </source>
</evidence>
<evidence type="ECO:0000313" key="4">
    <source>
        <dbReference type="Proteomes" id="UP001142055"/>
    </source>
</evidence>
<organism evidence="3 4">
    <name type="scientific">Blomia tropicalis</name>
    <name type="common">Mite</name>
    <dbReference type="NCBI Taxonomy" id="40697"/>
    <lineage>
        <taxon>Eukaryota</taxon>
        <taxon>Metazoa</taxon>
        <taxon>Ecdysozoa</taxon>
        <taxon>Arthropoda</taxon>
        <taxon>Chelicerata</taxon>
        <taxon>Arachnida</taxon>
        <taxon>Acari</taxon>
        <taxon>Acariformes</taxon>
        <taxon>Sarcoptiformes</taxon>
        <taxon>Astigmata</taxon>
        <taxon>Glycyphagoidea</taxon>
        <taxon>Echimyopodidae</taxon>
        <taxon>Blomia</taxon>
    </lineage>
</organism>
<keyword evidence="4" id="KW-1185">Reference proteome</keyword>
<proteinExistence type="predicted"/>
<feature type="compositionally biased region" description="Basic and acidic residues" evidence="1">
    <location>
        <begin position="123"/>
        <end position="140"/>
    </location>
</feature>
<keyword evidence="2" id="KW-0812">Transmembrane</keyword>
<accession>A0A9Q0MG85</accession>
<protein>
    <submittedName>
        <fullName evidence="3">Uncharacterized protein</fullName>
    </submittedName>
</protein>
<name>A0A9Q0MG85_BLOTA</name>
<keyword evidence="2" id="KW-0472">Membrane</keyword>
<feature type="region of interest" description="Disordered" evidence="1">
    <location>
        <begin position="101"/>
        <end position="140"/>
    </location>
</feature>
<evidence type="ECO:0000313" key="3">
    <source>
        <dbReference type="EMBL" id="KAJ6223962.1"/>
    </source>
</evidence>
<sequence>MHLATELISTRMSSSTSLCLMVLVVIGTIDAMFAMNDVGLGMGQHTAIRRLDCSVFCRKTGFSGYVGGCQCGFTLFANKRNEQFLPIGRARFLFQTPSTRMVCPESNNNNNNLSDDDSSGEPDSIHSVKDRQHEEMLSSR</sequence>